<evidence type="ECO:0000256" key="1">
    <source>
        <dbReference type="SAM" id="SignalP"/>
    </source>
</evidence>
<dbReference type="KEGG" id="slc:SL103_16100"/>
<dbReference type="Proteomes" id="UP000094094">
    <property type="component" value="Chromosome"/>
</dbReference>
<gene>
    <name evidence="2" type="ORF">SL103_16100</name>
</gene>
<sequence length="148" mass="15617">MGARRAKGALLVCAGTALAAATVAAPAAASSALPATGRVAVIDCAGKPQVRPGTYTLACGDGNNVLTSLRWSQWQPRSAVADGSDMVNDCRPFCAAGHFHRYRVHVRLDHPQARPGHPGQRYYTQLTLSYPGKRPSGTPRVVTVRLLG</sequence>
<reference evidence="2 3" key="1">
    <citation type="submission" date="2016-09" db="EMBL/GenBank/DDBJ databases">
        <title>Complete genome sequencing of Streptomyces lydicus 103 and metabolic pathways analysis of antibiotic biosynthesis.</title>
        <authorList>
            <person name="Jia N."/>
            <person name="Ding M.-Z."/>
            <person name="Gao F."/>
            <person name="Yuan Y.-J."/>
        </authorList>
    </citation>
    <scope>NUCLEOTIDE SEQUENCE [LARGE SCALE GENOMIC DNA]</scope>
    <source>
        <strain evidence="2 3">103</strain>
    </source>
</reference>
<proteinExistence type="predicted"/>
<feature type="chain" id="PRO_5039330823" description="Secreted protein" evidence="1">
    <location>
        <begin position="20"/>
        <end position="148"/>
    </location>
</feature>
<keyword evidence="1" id="KW-0732">Signal</keyword>
<evidence type="ECO:0008006" key="4">
    <source>
        <dbReference type="Google" id="ProtNLM"/>
    </source>
</evidence>
<protein>
    <recommendedName>
        <fullName evidence="4">Secreted protein</fullName>
    </recommendedName>
</protein>
<name>A0A1D7VM34_9ACTN</name>
<evidence type="ECO:0000313" key="2">
    <source>
        <dbReference type="EMBL" id="AOP47578.1"/>
    </source>
</evidence>
<accession>A0A1D7VM34</accession>
<evidence type="ECO:0000313" key="3">
    <source>
        <dbReference type="Proteomes" id="UP000094094"/>
    </source>
</evidence>
<dbReference type="AlphaFoldDB" id="A0A1D7VM34"/>
<dbReference type="EMBL" id="CP017157">
    <property type="protein sequence ID" value="AOP47578.1"/>
    <property type="molecule type" value="Genomic_DNA"/>
</dbReference>
<organism evidence="2 3">
    <name type="scientific">Streptomyces lydicus</name>
    <dbReference type="NCBI Taxonomy" id="47763"/>
    <lineage>
        <taxon>Bacteria</taxon>
        <taxon>Bacillati</taxon>
        <taxon>Actinomycetota</taxon>
        <taxon>Actinomycetes</taxon>
        <taxon>Kitasatosporales</taxon>
        <taxon>Streptomycetaceae</taxon>
        <taxon>Streptomyces</taxon>
    </lineage>
</organism>
<keyword evidence="3" id="KW-1185">Reference proteome</keyword>
<feature type="signal peptide" evidence="1">
    <location>
        <begin position="1"/>
        <end position="19"/>
    </location>
</feature>
<dbReference type="RefSeq" id="WP_069569722.1">
    <property type="nucleotide sequence ID" value="NZ_CP017157.1"/>
</dbReference>